<keyword evidence="2" id="KW-0812">Transmembrane</keyword>
<sequence>MNLQKYSKNELIQMVQKIEKIQENKNPQSKFMIIYSSIKSYVITLLMNGVLLHYFRKYKFVVRVLKIFNWIIVSMFGVSVIDRFYNLWYANILYDFFTNVTAYLITTSIFQFFIAINPFQLKEKYSWQKDEIKPRWPSSEIHQKNSWDANDSKQSNRDSKIARWLELKEDSKEYRDNHKEYILLGLLLLLGGACWYYWSNDDSPPGISSIINGLKYGKDKIEEIFGWKRTYNIAASNIEDVRRYLRNPENRNFTAESRAIITDIIDARIEADHNRNLPERIIGNPVDEYNKFLIVKSRIEQLRDKFPDEFQNWMVTSTQAHRLINNVLSNESRLIRALNAYTNLENETLIQQRAWSDSDSNGSRTVSPELFQSSVDTVNSMIQRSDSQQTITPDAPVAGPSSIPPAPPAPPITDIPPIPKTHTGMVEGLQNLKGKFNLKPTKTDYKDGLDGKLGKVLGETEKINTIEVDDTPQQYISEKKLGKLPMREVEITSNKPQNLTESLSQGLNKMKKGIFGDDDDNELTDNHWDDDKISLRDIPENSENHAKIDKIIKSTLHLDSNDVINEIKKEFPNYDENSYRDSFRRAMEMEIDSGKTQKEKDKIKQEIIQADLIELQKTGNSSDHRTIKNAINENYTHSSLMNEIKNKSSMDDLPPSILQDEEEIHSNIIEKNRIYNFKIENDLNEILTKAKSLQSLKDLTTDTQHELIDISSKIKPYVLINKIKELPDFGKNNEYDILINKSVDTQMERIILDNPNLSKKELVEILLFENPENKDEILHSIKSTIDGSMKHWKDKLDSTTWEKASKILMREDLKERETLIDNRTVDQIKVLKHVNKSHSNLLDEIKLKKKSQVNINKSDDSTSHFENTMNLFE</sequence>
<dbReference type="EMBL" id="MN427435">
    <property type="protein sequence ID" value="QGP74780.1"/>
    <property type="molecule type" value="Genomic_DNA"/>
</dbReference>
<feature type="transmembrane region" description="Helical" evidence="2">
    <location>
        <begin position="33"/>
        <end position="55"/>
    </location>
</feature>
<keyword evidence="2" id="KW-1133">Transmembrane helix</keyword>
<keyword evidence="2" id="KW-0472">Membrane</keyword>
<proteinExistence type="predicted"/>
<dbReference type="AlphaFoldDB" id="A0A650AWJ3"/>
<organism evidence="3">
    <name type="scientific">Russula griseocarnosa</name>
    <dbReference type="NCBI Taxonomy" id="466936"/>
    <lineage>
        <taxon>Eukaryota</taxon>
        <taxon>Fungi</taxon>
        <taxon>Dikarya</taxon>
        <taxon>Basidiomycota</taxon>
        <taxon>Agaricomycotina</taxon>
        <taxon>Agaricomycetes</taxon>
        <taxon>Russulales</taxon>
        <taxon>Russulaceae</taxon>
        <taxon>Russula</taxon>
    </lineage>
</organism>
<feature type="compositionally biased region" description="Polar residues" evidence="1">
    <location>
        <begin position="382"/>
        <end position="392"/>
    </location>
</feature>
<evidence type="ECO:0000256" key="2">
    <source>
        <dbReference type="SAM" id="Phobius"/>
    </source>
</evidence>
<evidence type="ECO:0000313" key="3">
    <source>
        <dbReference type="EMBL" id="QGP74780.1"/>
    </source>
</evidence>
<accession>A0A650AWJ3</accession>
<keyword evidence="3" id="KW-0496">Mitochondrion</keyword>
<feature type="transmembrane region" description="Helical" evidence="2">
    <location>
        <begin position="181"/>
        <end position="198"/>
    </location>
</feature>
<evidence type="ECO:0000256" key="1">
    <source>
        <dbReference type="SAM" id="MobiDB-lite"/>
    </source>
</evidence>
<name>A0A650AWJ3_9AGAM</name>
<feature type="transmembrane region" description="Helical" evidence="2">
    <location>
        <begin position="67"/>
        <end position="88"/>
    </location>
</feature>
<gene>
    <name evidence="3" type="primary">orf873</name>
</gene>
<feature type="region of interest" description="Disordered" evidence="1">
    <location>
        <begin position="382"/>
        <end position="410"/>
    </location>
</feature>
<reference evidence="3" key="1">
    <citation type="submission" date="2019-09" db="EMBL/GenBank/DDBJ databases">
        <title>The complete mitochondrial genome of a wild edible mushroom, Russula griseocarnosa.</title>
        <authorList>
            <person name="Yu F."/>
        </authorList>
    </citation>
    <scope>NUCLEOTIDE SEQUENCE</scope>
</reference>
<protein>
    <submittedName>
        <fullName evidence="3">Uncharacterized protein</fullName>
    </submittedName>
</protein>
<geneLocation type="mitochondrion" evidence="3"/>
<feature type="transmembrane region" description="Helical" evidence="2">
    <location>
        <begin position="100"/>
        <end position="119"/>
    </location>
</feature>